<proteinExistence type="predicted"/>
<dbReference type="Proteomes" id="UP000499080">
    <property type="component" value="Unassembled WGS sequence"/>
</dbReference>
<dbReference type="EMBL" id="BGPR01000542">
    <property type="protein sequence ID" value="GBM25639.1"/>
    <property type="molecule type" value="Genomic_DNA"/>
</dbReference>
<evidence type="ECO:0000313" key="3">
    <source>
        <dbReference type="Proteomes" id="UP000499080"/>
    </source>
</evidence>
<organism evidence="2 3">
    <name type="scientific">Araneus ventricosus</name>
    <name type="common">Orbweaver spider</name>
    <name type="synonym">Epeira ventricosa</name>
    <dbReference type="NCBI Taxonomy" id="182803"/>
    <lineage>
        <taxon>Eukaryota</taxon>
        <taxon>Metazoa</taxon>
        <taxon>Ecdysozoa</taxon>
        <taxon>Arthropoda</taxon>
        <taxon>Chelicerata</taxon>
        <taxon>Arachnida</taxon>
        <taxon>Araneae</taxon>
        <taxon>Araneomorphae</taxon>
        <taxon>Entelegynae</taxon>
        <taxon>Araneoidea</taxon>
        <taxon>Araneidae</taxon>
        <taxon>Araneus</taxon>
    </lineage>
</organism>
<feature type="compositionally biased region" description="Basic and acidic residues" evidence="1">
    <location>
        <begin position="55"/>
        <end position="66"/>
    </location>
</feature>
<protein>
    <submittedName>
        <fullName evidence="2">Uncharacterized protein</fullName>
    </submittedName>
</protein>
<dbReference type="AlphaFoldDB" id="A0A4Y2EBG9"/>
<name>A0A4Y2EBG9_ARAVE</name>
<evidence type="ECO:0000313" key="2">
    <source>
        <dbReference type="EMBL" id="GBM25639.1"/>
    </source>
</evidence>
<evidence type="ECO:0000256" key="1">
    <source>
        <dbReference type="SAM" id="MobiDB-lite"/>
    </source>
</evidence>
<reference evidence="2 3" key="1">
    <citation type="journal article" date="2019" name="Sci. Rep.">
        <title>Orb-weaving spider Araneus ventricosus genome elucidates the spidroin gene catalogue.</title>
        <authorList>
            <person name="Kono N."/>
            <person name="Nakamura H."/>
            <person name="Ohtoshi R."/>
            <person name="Moran D.A.P."/>
            <person name="Shinohara A."/>
            <person name="Yoshida Y."/>
            <person name="Fujiwara M."/>
            <person name="Mori M."/>
            <person name="Tomita M."/>
            <person name="Arakawa K."/>
        </authorList>
    </citation>
    <scope>NUCLEOTIDE SEQUENCE [LARGE SCALE GENOMIC DNA]</scope>
</reference>
<accession>A0A4Y2EBG9</accession>
<feature type="region of interest" description="Disordered" evidence="1">
    <location>
        <begin position="37"/>
        <end position="66"/>
    </location>
</feature>
<keyword evidence="3" id="KW-1185">Reference proteome</keyword>
<comment type="caution">
    <text evidence="2">The sequence shown here is derived from an EMBL/GenBank/DDBJ whole genome shotgun (WGS) entry which is preliminary data.</text>
</comment>
<sequence>MVESRWPSFKRAVKKTPTRIIGPPTTVNNEVVYLPDHPSKEGKRLQPAGLGVKAKPVESPEPRYERVKTHRNELRLTRIIGPLQLLSMKSYIYPITPQKKASASNRLS</sequence>
<gene>
    <name evidence="2" type="ORF">AVEN_82755_1</name>
</gene>